<dbReference type="SUPFAM" id="SSF53448">
    <property type="entry name" value="Nucleotide-diphospho-sugar transferases"/>
    <property type="match status" value="1"/>
</dbReference>
<dbReference type="InterPro" id="IPR029044">
    <property type="entry name" value="Nucleotide-diphossugar_trans"/>
</dbReference>
<evidence type="ECO:0000313" key="3">
    <source>
        <dbReference type="Proteomes" id="UP000034879"/>
    </source>
</evidence>
<reference evidence="2 3" key="1">
    <citation type="journal article" date="2015" name="Nature">
        <title>rRNA introns, odd ribosomes, and small enigmatic genomes across a large radiation of phyla.</title>
        <authorList>
            <person name="Brown C.T."/>
            <person name="Hug L.A."/>
            <person name="Thomas B.C."/>
            <person name="Sharon I."/>
            <person name="Castelle C.J."/>
            <person name="Singh A."/>
            <person name="Wilkins M.J."/>
            <person name="Williams K.H."/>
            <person name="Banfield J.F."/>
        </authorList>
    </citation>
    <scope>NUCLEOTIDE SEQUENCE [LARGE SCALE GENOMIC DNA]</scope>
</reference>
<evidence type="ECO:0000313" key="2">
    <source>
        <dbReference type="EMBL" id="KKU75543.1"/>
    </source>
</evidence>
<feature type="non-terminal residue" evidence="2">
    <location>
        <position position="1"/>
    </location>
</feature>
<dbReference type="InterPro" id="IPR050256">
    <property type="entry name" value="Glycosyltransferase_2"/>
</dbReference>
<accession>A0A0G1VBK5</accession>
<name>A0A0G1VBK5_9BACT</name>
<dbReference type="PANTHER" id="PTHR48090">
    <property type="entry name" value="UNDECAPRENYL-PHOSPHATE 4-DEOXY-4-FORMAMIDO-L-ARABINOSE TRANSFERASE-RELATED"/>
    <property type="match status" value="1"/>
</dbReference>
<feature type="domain" description="Glycosyltransferase 2-like" evidence="1">
    <location>
        <begin position="121"/>
        <end position="257"/>
    </location>
</feature>
<dbReference type="CDD" id="cd04179">
    <property type="entry name" value="DPM_DPG-synthase_like"/>
    <property type="match status" value="1"/>
</dbReference>
<evidence type="ECO:0000259" key="1">
    <source>
        <dbReference type="Pfam" id="PF00535"/>
    </source>
</evidence>
<organism evidence="2 3">
    <name type="scientific">Candidatus Nomurabacteria bacterium GW2011_GWB1_47_6</name>
    <dbReference type="NCBI Taxonomy" id="1618749"/>
    <lineage>
        <taxon>Bacteria</taxon>
        <taxon>Candidatus Nomuraibacteriota</taxon>
    </lineage>
</organism>
<comment type="caution">
    <text evidence="2">The sequence shown here is derived from an EMBL/GenBank/DDBJ whole genome shotgun (WGS) entry which is preliminary data.</text>
</comment>
<dbReference type="AlphaFoldDB" id="A0A0G1VBK5"/>
<protein>
    <recommendedName>
        <fullName evidence="1">Glycosyltransferase 2-like domain-containing protein</fullName>
    </recommendedName>
</protein>
<sequence>VTTPASRIIITQYNQLWEPLLNLASRLGQRMPTPLQNWLSGYDITNLLHLAGFEKVTSGRKLLLPKNVPLLGKFLNKFMANLPLINRLNLINYIVARPTPAAAPLATLAGGVAKRRQPSVSIIVPARNEAGMIEQIASELPILPGKVEVIFIEGNSTDHTWAEIKRVAASYSGPHTIKYAQQAGRGKGDAVRKGFAMAEGDILMIYDADMTVPVWEIPKFYQAIASRRGEFINGSRLVYPMEKQSMRTINYLGNKFFSVMFSWLLGQKVKDTLCGTKVLWRKDYEDIAKGRSWFGEFDPFGDFDLLFGAAKLNLKIVDLPVHYKERTYGTTNISRWKHGWLLLKMVWFAMHKIKFI</sequence>
<proteinExistence type="predicted"/>
<dbReference type="InterPro" id="IPR001173">
    <property type="entry name" value="Glyco_trans_2-like"/>
</dbReference>
<dbReference type="Proteomes" id="UP000034879">
    <property type="component" value="Unassembled WGS sequence"/>
</dbReference>
<dbReference type="Pfam" id="PF00535">
    <property type="entry name" value="Glycos_transf_2"/>
    <property type="match status" value="1"/>
</dbReference>
<dbReference type="PANTHER" id="PTHR48090:SF7">
    <property type="entry name" value="RFBJ PROTEIN"/>
    <property type="match status" value="1"/>
</dbReference>
<gene>
    <name evidence="2" type="ORF">UY01_C0010G0020</name>
</gene>
<dbReference type="Gene3D" id="3.90.550.10">
    <property type="entry name" value="Spore Coat Polysaccharide Biosynthesis Protein SpsA, Chain A"/>
    <property type="match status" value="1"/>
</dbReference>
<dbReference type="EMBL" id="LCOJ01000010">
    <property type="protein sequence ID" value="KKU75543.1"/>
    <property type="molecule type" value="Genomic_DNA"/>
</dbReference>